<organism evidence="3 4">
    <name type="scientific">Alienimonas chondri</name>
    <dbReference type="NCBI Taxonomy" id="2681879"/>
    <lineage>
        <taxon>Bacteria</taxon>
        <taxon>Pseudomonadati</taxon>
        <taxon>Planctomycetota</taxon>
        <taxon>Planctomycetia</taxon>
        <taxon>Planctomycetales</taxon>
        <taxon>Planctomycetaceae</taxon>
        <taxon>Alienimonas</taxon>
    </lineage>
</organism>
<name>A0ABX1VA71_9PLAN</name>
<dbReference type="InterPro" id="IPR002525">
    <property type="entry name" value="Transp_IS110-like_N"/>
</dbReference>
<feature type="domain" description="Transposase IS116/IS110/IS902 C-terminal" evidence="2">
    <location>
        <begin position="213"/>
        <end position="297"/>
    </location>
</feature>
<dbReference type="Pfam" id="PF01548">
    <property type="entry name" value="DEDD_Tnp_IS110"/>
    <property type="match status" value="1"/>
</dbReference>
<dbReference type="Pfam" id="PF02371">
    <property type="entry name" value="Transposase_20"/>
    <property type="match status" value="1"/>
</dbReference>
<proteinExistence type="predicted"/>
<gene>
    <name evidence="3" type="ORF">LzC2_03920</name>
</gene>
<feature type="domain" description="Transposase IS110-like N-terminal" evidence="1">
    <location>
        <begin position="5"/>
        <end position="150"/>
    </location>
</feature>
<evidence type="ECO:0000259" key="2">
    <source>
        <dbReference type="Pfam" id="PF02371"/>
    </source>
</evidence>
<sequence length="420" mass="48038">MIRYVGVDLHKHFIEVCVTDRKGKVLQRHRVECLRDELTAFARKILKKTDQVALEATTNTWSVVDLLRPHVKRVVVGNPVKTKAIAEAKIKTDKVDAETLAQLLRCDYLPEVWQPDAETQRRRDFMTHRTALSSRRSRHANRVQAMLSRLMLRPPAKYLWSNKGVAWLESLDLSPHDRLLIDIHLRQWRQAGEEFELVDRALVEIAREDPDVRLLMTMPGVSHVVAVGVLAALGPVERSKSGDHAASYLRLVPSTRQSGCKTRHGRITKAGNPQTRGLLTQSCQHVARHEGPLGAFYRKLARRKPHQVAIMALARKVVTVAFLMLKNREPYRYARPMLMAQKFTKLQRKYRPEERGKPRPAYRCAADGLPAVYDEVDLPETTGPGDLPEGERKMLLDKDVMKYVEELYAPRVKRSDEPVL</sequence>
<evidence type="ECO:0000259" key="1">
    <source>
        <dbReference type="Pfam" id="PF01548"/>
    </source>
</evidence>
<evidence type="ECO:0000313" key="3">
    <source>
        <dbReference type="EMBL" id="NNJ24336.1"/>
    </source>
</evidence>
<dbReference type="EMBL" id="WTPX01000006">
    <property type="protein sequence ID" value="NNJ24336.1"/>
    <property type="molecule type" value="Genomic_DNA"/>
</dbReference>
<dbReference type="NCBIfam" id="NF033542">
    <property type="entry name" value="transpos_IS110"/>
    <property type="match status" value="1"/>
</dbReference>
<protein>
    <recommendedName>
        <fullName evidence="5">IS110 family transposase</fullName>
    </recommendedName>
</protein>
<keyword evidence="4" id="KW-1185">Reference proteome</keyword>
<dbReference type="Proteomes" id="UP000609651">
    <property type="component" value="Unassembled WGS sequence"/>
</dbReference>
<accession>A0ABX1VA71</accession>
<dbReference type="PANTHER" id="PTHR33055:SF13">
    <property type="entry name" value="TRANSPOSASE"/>
    <property type="match status" value="1"/>
</dbReference>
<dbReference type="InterPro" id="IPR003346">
    <property type="entry name" value="Transposase_20"/>
</dbReference>
<evidence type="ECO:0000313" key="4">
    <source>
        <dbReference type="Proteomes" id="UP000609651"/>
    </source>
</evidence>
<dbReference type="InterPro" id="IPR047650">
    <property type="entry name" value="Transpos_IS110"/>
</dbReference>
<dbReference type="PANTHER" id="PTHR33055">
    <property type="entry name" value="TRANSPOSASE FOR INSERTION SEQUENCE ELEMENT IS1111A"/>
    <property type="match status" value="1"/>
</dbReference>
<dbReference type="RefSeq" id="WP_171183164.1">
    <property type="nucleotide sequence ID" value="NZ_WTPX01000006.1"/>
</dbReference>
<evidence type="ECO:0008006" key="5">
    <source>
        <dbReference type="Google" id="ProtNLM"/>
    </source>
</evidence>
<comment type="caution">
    <text evidence="3">The sequence shown here is derived from an EMBL/GenBank/DDBJ whole genome shotgun (WGS) entry which is preliminary data.</text>
</comment>
<reference evidence="3 4" key="1">
    <citation type="journal article" date="2020" name="Syst. Appl. Microbiol.">
        <title>Alienimonas chondri sp. nov., a novel planctomycete isolated from the biofilm of the red alga Chondrus crispus.</title>
        <authorList>
            <person name="Vitorino I."/>
            <person name="Albuquerque L."/>
            <person name="Wiegand S."/>
            <person name="Kallscheuer N."/>
            <person name="da Costa M.S."/>
            <person name="Lobo-da-Cunha A."/>
            <person name="Jogler C."/>
            <person name="Lage O.M."/>
        </authorList>
    </citation>
    <scope>NUCLEOTIDE SEQUENCE [LARGE SCALE GENOMIC DNA]</scope>
    <source>
        <strain evidence="3 4">LzC2</strain>
    </source>
</reference>